<reference evidence="1 2" key="1">
    <citation type="submission" date="2024-11" db="EMBL/GenBank/DDBJ databases">
        <title>Adaptive evolution of stress response genes in parasites aligns with host niche diversity.</title>
        <authorList>
            <person name="Hahn C."/>
            <person name="Resl P."/>
        </authorList>
    </citation>
    <scope>NUCLEOTIDE SEQUENCE [LARGE SCALE GENOMIC DNA]</scope>
    <source>
        <strain evidence="1">EGGRZ-B1_66</strain>
        <tissue evidence="1">Body</tissue>
    </source>
</reference>
<dbReference type="AlphaFoldDB" id="A0ABD2QBV7"/>
<keyword evidence="2" id="KW-1185">Reference proteome</keyword>
<gene>
    <name evidence="1" type="ORF">Ciccas_004652</name>
</gene>
<name>A0ABD2QBV7_9PLAT</name>
<sequence length="98" mass="11300">LSVCVVFYCLPSCDNCIEQEIIAISCSWCKEAYHNRMQCFMVHLMTEPCSFGNLCSVIVPPSWIIRTQKLVSTFPNRYNPVDRKQINTVPRVPDQTEI</sequence>
<comment type="caution">
    <text evidence="1">The sequence shown here is derived from an EMBL/GenBank/DDBJ whole genome shotgun (WGS) entry which is preliminary data.</text>
</comment>
<proteinExistence type="predicted"/>
<evidence type="ECO:0000313" key="1">
    <source>
        <dbReference type="EMBL" id="KAL3316702.1"/>
    </source>
</evidence>
<dbReference type="EMBL" id="JBJKFK010000495">
    <property type="protein sequence ID" value="KAL3316702.1"/>
    <property type="molecule type" value="Genomic_DNA"/>
</dbReference>
<feature type="non-terminal residue" evidence="1">
    <location>
        <position position="1"/>
    </location>
</feature>
<dbReference type="Proteomes" id="UP001626550">
    <property type="component" value="Unassembled WGS sequence"/>
</dbReference>
<organism evidence="1 2">
    <name type="scientific">Cichlidogyrus casuarinus</name>
    <dbReference type="NCBI Taxonomy" id="1844966"/>
    <lineage>
        <taxon>Eukaryota</taxon>
        <taxon>Metazoa</taxon>
        <taxon>Spiralia</taxon>
        <taxon>Lophotrochozoa</taxon>
        <taxon>Platyhelminthes</taxon>
        <taxon>Monogenea</taxon>
        <taxon>Monopisthocotylea</taxon>
        <taxon>Dactylogyridea</taxon>
        <taxon>Ancyrocephalidae</taxon>
        <taxon>Cichlidogyrus</taxon>
    </lineage>
</organism>
<accession>A0ABD2QBV7</accession>
<protein>
    <submittedName>
        <fullName evidence="1">Uncharacterized protein</fullName>
    </submittedName>
</protein>
<evidence type="ECO:0000313" key="2">
    <source>
        <dbReference type="Proteomes" id="UP001626550"/>
    </source>
</evidence>